<dbReference type="RefSeq" id="WP_127340929.1">
    <property type="nucleotide sequence ID" value="NZ_QWDM01000031.1"/>
</dbReference>
<evidence type="ECO:0000313" key="2">
    <source>
        <dbReference type="Proteomes" id="UP000288102"/>
    </source>
</evidence>
<accession>A0A434A054</accession>
<gene>
    <name evidence="1" type="ORF">D0817_24640</name>
</gene>
<evidence type="ECO:0008006" key="3">
    <source>
        <dbReference type="Google" id="ProtNLM"/>
    </source>
</evidence>
<organism evidence="1 2">
    <name type="scientific">Flavobacterium cupreum</name>
    <dbReference type="NCBI Taxonomy" id="2133766"/>
    <lineage>
        <taxon>Bacteria</taxon>
        <taxon>Pseudomonadati</taxon>
        <taxon>Bacteroidota</taxon>
        <taxon>Flavobacteriia</taxon>
        <taxon>Flavobacteriales</taxon>
        <taxon>Flavobacteriaceae</taxon>
        <taxon>Flavobacterium</taxon>
    </lineage>
</organism>
<reference evidence="2" key="1">
    <citation type="journal article" date="2019" name="Syst. Appl. Microbiol.">
        <title>Flavobacterium circumlabens sp. nov. and Flavobacterium cupreum sp. nov., two psychrotrophic species isolated from Antarctic environmental samples.</title>
        <authorList>
            <person name="Kralova S."/>
            <person name="Busse H.-J."/>
            <person name="Svec P."/>
            <person name="Maslanova I."/>
            <person name="Stankova E."/>
            <person name="Bartak M."/>
            <person name="Sedlacek I."/>
        </authorList>
    </citation>
    <scope>NUCLEOTIDE SEQUENCE [LARGE SCALE GENOMIC DNA]</scope>
    <source>
        <strain evidence="2">CCM 8825</strain>
    </source>
</reference>
<protein>
    <recommendedName>
        <fullName evidence="3">GLPGLI family protein</fullName>
    </recommendedName>
</protein>
<dbReference type="AlphaFoldDB" id="A0A434A054"/>
<evidence type="ECO:0000313" key="1">
    <source>
        <dbReference type="EMBL" id="RUT67754.1"/>
    </source>
</evidence>
<dbReference type="Proteomes" id="UP000288102">
    <property type="component" value="Unassembled WGS sequence"/>
</dbReference>
<dbReference type="OrthoDB" id="1355344at2"/>
<proteinExistence type="predicted"/>
<comment type="caution">
    <text evidence="1">The sequence shown here is derived from an EMBL/GenBank/DDBJ whole genome shotgun (WGS) entry which is preliminary data.</text>
</comment>
<dbReference type="EMBL" id="QWDM01000031">
    <property type="protein sequence ID" value="RUT67754.1"/>
    <property type="molecule type" value="Genomic_DNA"/>
</dbReference>
<name>A0A434A054_9FLAO</name>
<keyword evidence="2" id="KW-1185">Reference proteome</keyword>
<sequence>MKKIILLSVFLYINNSYGQNKDEIFRLAGDFKDAAGYSYNVNVLILHQDKIYSFIEQEYYSKRLAKKNVPSRYLKTKGNWKMRNDTLKLIDSETKREKLFIRKKTFSLFI</sequence>